<organism evidence="2 3">
    <name type="scientific">Liparis tanakae</name>
    <name type="common">Tanaka's snailfish</name>
    <dbReference type="NCBI Taxonomy" id="230148"/>
    <lineage>
        <taxon>Eukaryota</taxon>
        <taxon>Metazoa</taxon>
        <taxon>Chordata</taxon>
        <taxon>Craniata</taxon>
        <taxon>Vertebrata</taxon>
        <taxon>Euteleostomi</taxon>
        <taxon>Actinopterygii</taxon>
        <taxon>Neopterygii</taxon>
        <taxon>Teleostei</taxon>
        <taxon>Neoteleostei</taxon>
        <taxon>Acanthomorphata</taxon>
        <taxon>Eupercaria</taxon>
        <taxon>Perciformes</taxon>
        <taxon>Cottioidei</taxon>
        <taxon>Cottales</taxon>
        <taxon>Liparidae</taxon>
        <taxon>Liparis</taxon>
    </lineage>
</organism>
<accession>A0A4Z2G1P4</accession>
<gene>
    <name evidence="2" type="ORF">EYF80_042334</name>
</gene>
<proteinExistence type="predicted"/>
<evidence type="ECO:0000256" key="1">
    <source>
        <dbReference type="SAM" id="MobiDB-lite"/>
    </source>
</evidence>
<evidence type="ECO:0000313" key="2">
    <source>
        <dbReference type="EMBL" id="TNN47449.1"/>
    </source>
</evidence>
<sequence>MGQVRMKTTTHTSAQVPFTSLLLSRVMVLMGWQIPRYLWTHRHRRPRTTTGLQPEGSPRGRSYLPVHGDAGEEEDGAVEVEVEEEADEAAHEVAEDPAVPQHVTRHQEGQRQAVHEVGGGQVHHVDQRGVPAPPAAAAAAAVMAAGAQQHHRVEGEAEDEGQRVADRQEDVLDDGGRDEAGEPPEALGWSLTAAKPASGEEMWLNPMASRGGGFYRGRKDSAPSGLVPQRPQSARHFLFQPGGGGRYLSGDMR</sequence>
<reference evidence="2 3" key="1">
    <citation type="submission" date="2019-03" db="EMBL/GenBank/DDBJ databases">
        <title>First draft genome of Liparis tanakae, snailfish: a comprehensive survey of snailfish specific genes.</title>
        <authorList>
            <person name="Kim W."/>
            <person name="Song I."/>
            <person name="Jeong J.-H."/>
            <person name="Kim D."/>
            <person name="Kim S."/>
            <person name="Ryu S."/>
            <person name="Song J.Y."/>
            <person name="Lee S.K."/>
        </authorList>
    </citation>
    <scope>NUCLEOTIDE SEQUENCE [LARGE SCALE GENOMIC DNA]</scope>
    <source>
        <tissue evidence="2">Muscle</tissue>
    </source>
</reference>
<protein>
    <submittedName>
        <fullName evidence="2">Uncharacterized protein</fullName>
    </submittedName>
</protein>
<dbReference type="AlphaFoldDB" id="A0A4Z2G1P4"/>
<evidence type="ECO:0000313" key="3">
    <source>
        <dbReference type="Proteomes" id="UP000314294"/>
    </source>
</evidence>
<dbReference type="Proteomes" id="UP000314294">
    <property type="component" value="Unassembled WGS sequence"/>
</dbReference>
<keyword evidence="3" id="KW-1185">Reference proteome</keyword>
<feature type="region of interest" description="Disordered" evidence="1">
    <location>
        <begin position="45"/>
        <end position="73"/>
    </location>
</feature>
<feature type="region of interest" description="Disordered" evidence="1">
    <location>
        <begin position="214"/>
        <end position="253"/>
    </location>
</feature>
<name>A0A4Z2G1P4_9TELE</name>
<dbReference type="EMBL" id="SRLO01000742">
    <property type="protein sequence ID" value="TNN47449.1"/>
    <property type="molecule type" value="Genomic_DNA"/>
</dbReference>
<comment type="caution">
    <text evidence="2">The sequence shown here is derived from an EMBL/GenBank/DDBJ whole genome shotgun (WGS) entry which is preliminary data.</text>
</comment>